<evidence type="ECO:0000259" key="5">
    <source>
        <dbReference type="Pfam" id="PF00905"/>
    </source>
</evidence>
<keyword evidence="7" id="KW-0131">Cell cycle</keyword>
<evidence type="ECO:0000256" key="4">
    <source>
        <dbReference type="SAM" id="Phobius"/>
    </source>
</evidence>
<keyword evidence="2" id="KW-0378">Hydrolase</keyword>
<evidence type="ECO:0000256" key="2">
    <source>
        <dbReference type="ARBA" id="ARBA00022645"/>
    </source>
</evidence>
<keyword evidence="2" id="KW-0121">Carboxypeptidase</keyword>
<evidence type="ECO:0000313" key="8">
    <source>
        <dbReference type="Proteomes" id="UP000734218"/>
    </source>
</evidence>
<feature type="domain" description="Penicillin-binding protein dimerisation" evidence="6">
    <location>
        <begin position="70"/>
        <end position="178"/>
    </location>
</feature>
<gene>
    <name evidence="7" type="ORF">GGR88_000117</name>
</gene>
<dbReference type="InterPro" id="IPR012338">
    <property type="entry name" value="Beta-lactam/transpept-like"/>
</dbReference>
<dbReference type="RefSeq" id="WP_342449679.1">
    <property type="nucleotide sequence ID" value="NZ_JAATJE010000001.1"/>
</dbReference>
<name>A0ABX0XH41_9SPHN</name>
<protein>
    <submittedName>
        <fullName evidence="7">Cell division protein FtsI (Penicillin-binding protein 3)</fullName>
    </submittedName>
</protein>
<dbReference type="InterPro" id="IPR036138">
    <property type="entry name" value="PBP_dimer_sf"/>
</dbReference>
<evidence type="ECO:0000313" key="7">
    <source>
        <dbReference type="EMBL" id="NJC32643.1"/>
    </source>
</evidence>
<keyword evidence="2" id="KW-0645">Protease</keyword>
<keyword evidence="7" id="KW-0132">Cell division</keyword>
<dbReference type="EMBL" id="JAATJE010000001">
    <property type="protein sequence ID" value="NJC32643.1"/>
    <property type="molecule type" value="Genomic_DNA"/>
</dbReference>
<dbReference type="Gene3D" id="3.40.710.10">
    <property type="entry name" value="DD-peptidase/beta-lactamase superfamily"/>
    <property type="match status" value="1"/>
</dbReference>
<sequence>MTTLTAPIPRSRIAAPATRPGPFAYTVGQVRLAMLLALFALLTLAVVGRIGWLAAAGAQANTPQRAMLGAGRADIVDRNGVPLARTIEAWSVGIHPAKVIGDKARLAVELNRLMPEKTVAQYRAILSSGRTFTYLRRRAMPELVAAVNALGEPGMALAREPERLYPQATLAAHVLGYLDFDGRGVTGMERLLDERLLQAGPGGAPVALSIDSRVQAALESELDFARVKHSAIGASGVIVDVRTGEVVAMASQPVYNPNRPGRTAPETLRNNMTQSVYELGSTFKPLTLANAIEHRVVTDLSKKWDASHALAIGRFRITDFKGENRPLTAVEMLVYSSNIVTARVADAVGAERQIALFRRLGFDRPPEIELKEKGWPLFPKDWGRATLLTTGYGHGIAVTPLHLASAYAALVNGGVMRPLSLLKRDPAHLPEGRRVFSEETSRTMRGLLRMVVIDGSGKNANVAGYRIGGKTGTADKNRGGRYGINARVSTFASAFPMDDPRYVVIVSLDEPRPTADTYGYATAGWTAAPIVGRLVPRIGPMLGVFPDVNREADIGHLIPLVWKPKRG</sequence>
<proteinExistence type="predicted"/>
<dbReference type="Proteomes" id="UP000734218">
    <property type="component" value="Unassembled WGS sequence"/>
</dbReference>
<dbReference type="InterPro" id="IPR005311">
    <property type="entry name" value="PBP_dimer"/>
</dbReference>
<dbReference type="Gene3D" id="3.30.450.330">
    <property type="match status" value="1"/>
</dbReference>
<dbReference type="InterPro" id="IPR050515">
    <property type="entry name" value="Beta-lactam/transpept"/>
</dbReference>
<dbReference type="PANTHER" id="PTHR30627:SF1">
    <property type="entry name" value="PEPTIDOGLYCAN D,D-TRANSPEPTIDASE FTSI"/>
    <property type="match status" value="1"/>
</dbReference>
<keyword evidence="3 4" id="KW-0472">Membrane</keyword>
<keyword evidence="8" id="KW-1185">Reference proteome</keyword>
<comment type="subcellular location">
    <subcellularLocation>
        <location evidence="1">Membrane</location>
    </subcellularLocation>
</comment>
<feature type="transmembrane region" description="Helical" evidence="4">
    <location>
        <begin position="32"/>
        <end position="55"/>
    </location>
</feature>
<organism evidence="7 8">
    <name type="scientific">Sphingomonas jejuensis</name>
    <dbReference type="NCBI Taxonomy" id="904715"/>
    <lineage>
        <taxon>Bacteria</taxon>
        <taxon>Pseudomonadati</taxon>
        <taxon>Pseudomonadota</taxon>
        <taxon>Alphaproteobacteria</taxon>
        <taxon>Sphingomonadales</taxon>
        <taxon>Sphingomonadaceae</taxon>
        <taxon>Sphingomonas</taxon>
    </lineage>
</organism>
<feature type="domain" description="Penicillin-binding protein transpeptidase" evidence="5">
    <location>
        <begin position="235"/>
        <end position="530"/>
    </location>
</feature>
<dbReference type="SUPFAM" id="SSF56519">
    <property type="entry name" value="Penicillin binding protein dimerisation domain"/>
    <property type="match status" value="1"/>
</dbReference>
<dbReference type="InterPro" id="IPR001460">
    <property type="entry name" value="PCN-bd_Tpept"/>
</dbReference>
<evidence type="ECO:0000256" key="3">
    <source>
        <dbReference type="ARBA" id="ARBA00023136"/>
    </source>
</evidence>
<dbReference type="Pfam" id="PF00905">
    <property type="entry name" value="Transpeptidase"/>
    <property type="match status" value="1"/>
</dbReference>
<dbReference type="SUPFAM" id="SSF56601">
    <property type="entry name" value="beta-lactamase/transpeptidase-like"/>
    <property type="match status" value="1"/>
</dbReference>
<comment type="caution">
    <text evidence="7">The sequence shown here is derived from an EMBL/GenBank/DDBJ whole genome shotgun (WGS) entry which is preliminary data.</text>
</comment>
<accession>A0ABX0XH41</accession>
<dbReference type="Gene3D" id="3.90.1310.10">
    <property type="entry name" value="Penicillin-binding protein 2a (Domain 2)"/>
    <property type="match status" value="1"/>
</dbReference>
<keyword evidence="4" id="KW-0812">Transmembrane</keyword>
<reference evidence="7 8" key="1">
    <citation type="submission" date="2020-03" db="EMBL/GenBank/DDBJ databases">
        <title>Genomic Encyclopedia of Type Strains, Phase IV (KMG-IV): sequencing the most valuable type-strain genomes for metagenomic binning, comparative biology and taxonomic classification.</title>
        <authorList>
            <person name="Goeker M."/>
        </authorList>
    </citation>
    <scope>NUCLEOTIDE SEQUENCE [LARGE SCALE GENOMIC DNA]</scope>
    <source>
        <strain evidence="7 8">DSM 27651</strain>
    </source>
</reference>
<dbReference type="GO" id="GO:0051301">
    <property type="term" value="P:cell division"/>
    <property type="evidence" value="ECO:0007669"/>
    <property type="project" value="UniProtKB-KW"/>
</dbReference>
<evidence type="ECO:0000259" key="6">
    <source>
        <dbReference type="Pfam" id="PF03717"/>
    </source>
</evidence>
<dbReference type="PANTHER" id="PTHR30627">
    <property type="entry name" value="PEPTIDOGLYCAN D,D-TRANSPEPTIDASE"/>
    <property type="match status" value="1"/>
</dbReference>
<evidence type="ECO:0000256" key="1">
    <source>
        <dbReference type="ARBA" id="ARBA00004370"/>
    </source>
</evidence>
<dbReference type="Pfam" id="PF03717">
    <property type="entry name" value="PBP_dimer"/>
    <property type="match status" value="1"/>
</dbReference>
<keyword evidence="4" id="KW-1133">Transmembrane helix</keyword>